<dbReference type="SUPFAM" id="SSF56935">
    <property type="entry name" value="Porins"/>
    <property type="match status" value="1"/>
</dbReference>
<evidence type="ECO:0000313" key="15">
    <source>
        <dbReference type="EMBL" id="SDN00192.1"/>
    </source>
</evidence>
<keyword evidence="8" id="KW-0675">Receptor</keyword>
<dbReference type="FunFam" id="2.170.130.10:FF:000008">
    <property type="entry name" value="SusC/RagA family TonB-linked outer membrane protein"/>
    <property type="match status" value="1"/>
</dbReference>
<dbReference type="GO" id="GO:0044718">
    <property type="term" value="P:siderophore transmembrane transport"/>
    <property type="evidence" value="ECO:0007669"/>
    <property type="project" value="TreeGrafter"/>
</dbReference>
<dbReference type="InterPro" id="IPR036942">
    <property type="entry name" value="Beta-barrel_TonB_sf"/>
</dbReference>
<dbReference type="EMBL" id="FNGS01000011">
    <property type="protein sequence ID" value="SDN00192.1"/>
    <property type="molecule type" value="Genomic_DNA"/>
</dbReference>
<dbReference type="PROSITE" id="PS52016">
    <property type="entry name" value="TONB_DEPENDENT_REC_3"/>
    <property type="match status" value="1"/>
</dbReference>
<evidence type="ECO:0000256" key="10">
    <source>
        <dbReference type="PROSITE-ProRule" id="PRU01360"/>
    </source>
</evidence>
<dbReference type="Pfam" id="PF13715">
    <property type="entry name" value="CarbopepD_reg_2"/>
    <property type="match status" value="1"/>
</dbReference>
<dbReference type="Proteomes" id="UP000198901">
    <property type="component" value="Unassembled WGS sequence"/>
</dbReference>
<dbReference type="STRING" id="563176.SAMN04488090_4752"/>
<evidence type="ECO:0000256" key="6">
    <source>
        <dbReference type="ARBA" id="ARBA00023077"/>
    </source>
</evidence>
<evidence type="ECO:0000256" key="11">
    <source>
        <dbReference type="RuleBase" id="RU003357"/>
    </source>
</evidence>
<dbReference type="AlphaFoldDB" id="A0A1G9XTP5"/>
<dbReference type="GO" id="GO:0015344">
    <property type="term" value="F:siderophore uptake transmembrane transporter activity"/>
    <property type="evidence" value="ECO:0007669"/>
    <property type="project" value="TreeGrafter"/>
</dbReference>
<evidence type="ECO:0000256" key="4">
    <source>
        <dbReference type="ARBA" id="ARBA00022692"/>
    </source>
</evidence>
<keyword evidence="5 12" id="KW-0732">Signal</keyword>
<feature type="domain" description="TonB-dependent receptor plug" evidence="14">
    <location>
        <begin position="230"/>
        <end position="335"/>
    </location>
</feature>
<feature type="chain" id="PRO_5011546675" evidence="12">
    <location>
        <begin position="40"/>
        <end position="1128"/>
    </location>
</feature>
<protein>
    <submittedName>
        <fullName evidence="15">TonB-linked outer membrane protein, SusC/RagA family</fullName>
    </submittedName>
</protein>
<dbReference type="InterPro" id="IPR039426">
    <property type="entry name" value="TonB-dep_rcpt-like"/>
</dbReference>
<dbReference type="Gene3D" id="2.170.130.10">
    <property type="entry name" value="TonB-dependent receptor, plug domain"/>
    <property type="match status" value="1"/>
</dbReference>
<dbReference type="Pfam" id="PF00593">
    <property type="entry name" value="TonB_dep_Rec_b-barrel"/>
    <property type="match status" value="1"/>
</dbReference>
<accession>A0A1G9XTP5</accession>
<sequence length="1128" mass="122475">MKKRLLNKRLVLLAMRITCTQLLLAVLFCSLSFAHPARAQEVLNREVTVRAESVTVKQLLKQIEEQADIRFVYSSSAIQTDQKVSFAVNRVRLSNVLDELLGKLRISYEVVGNRILLRRQNQSFIPAADIRMEIEQLVTGTVTDEKGEPLPGVNVALKGTTTGAVTDKDGKYKLNVPDAQVNGTLVFSYVGYITKEAPIGAGRTVVDMQLQTDTQALSEVVVVGYGSQKRSDLTGSIATVKPSDLRSQGSNTVQKALQGRVPGVSIESAGGNPGSGVRILVRGAGSLNNNDPLYIVDGVQVANINNILPSDIASIDILKDASAAAIYGSRAANGVVLITTKTGKKGENKIDFNAYFGVQQLAHKVDVLNASEWATVSNRAHQAAGLPTLDIAKNPETLGAGTDWQKAIYQTAPMQNYELSASGGGDNYNYSVSGGYMDQDGIVKLTNYNRLNLRVKSDFTKGRIRIGETILLSRERWRTSAGGWGGQGGGPVGSALKMIPVFQIYDKTAVGGFGGAYGPVTNIANPVAQLYLEDPKNSSTNAVINLFAELTLAQGLKYKYNVGYTNTNTYNYDYTNPYKVGALFLNENADLSESRGEGTLFLQEHTLTWDKSINKHNFQLLGGFTFQKGATRTLSASKSGMPDGITVIDAGTTNTAAGSNLYENALVSYLGRAVYSYDSRYLLTATFRRDGSSRFGSTNRFGNFPSVALGWNVANENFFAPLKKTINNLKLRASYGVLGNQELTDYQYSPVISLNANYVIGQDQHLWAGSIQRAFANSSIKWETSKTSDIGADVALFDNKLNVTMDYFVRKNSDILLQVPIPISTGSSSSPYINAGQVTNRGFELGLTYNNQVGELTYQVQGTFTSIKNQVDQLGTGSQQIFGGQPTHHGASATVTQAGGPIGAFYLIKTNGIFQSQAEVDAYTKDGVKIQPNAAPGDIRFVDANGDGVISDADRVYAGSPTPKFQFGLGGNLSWKGIDLSIFFQGTYGNKIYNGLRMDLEGMSEEYNYAKSTLNAWTPENHSGIPRAVINDPNYNSQTSDRFLEDGSYVRLKTLQLGYTLPRTLLDKAKISNCRLYLSFDNLFTLTGYKGFNPDLGRTSSILDRGVDFGHVAYPLARTSMLGVQLSF</sequence>
<evidence type="ECO:0000256" key="1">
    <source>
        <dbReference type="ARBA" id="ARBA00004571"/>
    </source>
</evidence>
<evidence type="ECO:0000256" key="7">
    <source>
        <dbReference type="ARBA" id="ARBA00023136"/>
    </source>
</evidence>
<evidence type="ECO:0000256" key="3">
    <source>
        <dbReference type="ARBA" id="ARBA00022452"/>
    </source>
</evidence>
<keyword evidence="2 10" id="KW-0813">Transport</keyword>
<keyword evidence="7 10" id="KW-0472">Membrane</keyword>
<dbReference type="PANTHER" id="PTHR30069">
    <property type="entry name" value="TONB-DEPENDENT OUTER MEMBRANE RECEPTOR"/>
    <property type="match status" value="1"/>
</dbReference>
<dbReference type="InterPro" id="IPR023996">
    <property type="entry name" value="TonB-dep_OMP_SusC/RagA"/>
</dbReference>
<organism evidence="15 16">
    <name type="scientific">Siphonobacter aquaeclarae</name>
    <dbReference type="NCBI Taxonomy" id="563176"/>
    <lineage>
        <taxon>Bacteria</taxon>
        <taxon>Pseudomonadati</taxon>
        <taxon>Bacteroidota</taxon>
        <taxon>Cytophagia</taxon>
        <taxon>Cytophagales</taxon>
        <taxon>Cytophagaceae</taxon>
        <taxon>Siphonobacter</taxon>
    </lineage>
</organism>
<evidence type="ECO:0000259" key="13">
    <source>
        <dbReference type="Pfam" id="PF00593"/>
    </source>
</evidence>
<dbReference type="NCBIfam" id="TIGR04057">
    <property type="entry name" value="SusC_RagA_signa"/>
    <property type="match status" value="1"/>
</dbReference>
<evidence type="ECO:0000256" key="5">
    <source>
        <dbReference type="ARBA" id="ARBA00022729"/>
    </source>
</evidence>
<dbReference type="InterPro" id="IPR037066">
    <property type="entry name" value="Plug_dom_sf"/>
</dbReference>
<dbReference type="SUPFAM" id="SSF49464">
    <property type="entry name" value="Carboxypeptidase regulatory domain-like"/>
    <property type="match status" value="1"/>
</dbReference>
<feature type="domain" description="TonB-dependent receptor-like beta-barrel" evidence="13">
    <location>
        <begin position="511"/>
        <end position="1083"/>
    </location>
</feature>
<name>A0A1G9XTP5_9BACT</name>
<dbReference type="Gene3D" id="2.40.170.20">
    <property type="entry name" value="TonB-dependent receptor, beta-barrel domain"/>
    <property type="match status" value="1"/>
</dbReference>
<comment type="similarity">
    <text evidence="10 11">Belongs to the TonB-dependent receptor family.</text>
</comment>
<dbReference type="GO" id="GO:0009279">
    <property type="term" value="C:cell outer membrane"/>
    <property type="evidence" value="ECO:0007669"/>
    <property type="project" value="UniProtKB-SubCell"/>
</dbReference>
<evidence type="ECO:0000313" key="16">
    <source>
        <dbReference type="Proteomes" id="UP000198901"/>
    </source>
</evidence>
<dbReference type="Pfam" id="PF07715">
    <property type="entry name" value="Plug"/>
    <property type="match status" value="1"/>
</dbReference>
<comment type="subcellular location">
    <subcellularLocation>
        <location evidence="1 10">Cell outer membrane</location>
        <topology evidence="1 10">Multi-pass membrane protein</topology>
    </subcellularLocation>
</comment>
<evidence type="ECO:0000256" key="12">
    <source>
        <dbReference type="SAM" id="SignalP"/>
    </source>
</evidence>
<dbReference type="NCBIfam" id="TIGR04056">
    <property type="entry name" value="OMP_RagA_SusC"/>
    <property type="match status" value="1"/>
</dbReference>
<dbReference type="PANTHER" id="PTHR30069:SF29">
    <property type="entry name" value="HEMOGLOBIN AND HEMOGLOBIN-HAPTOGLOBIN-BINDING PROTEIN 1-RELATED"/>
    <property type="match status" value="1"/>
</dbReference>
<gene>
    <name evidence="15" type="ORF">SAMN04488090_4752</name>
</gene>
<dbReference type="InterPro" id="IPR000531">
    <property type="entry name" value="Beta-barrel_TonB"/>
</dbReference>
<dbReference type="Gene3D" id="2.60.40.1120">
    <property type="entry name" value="Carboxypeptidase-like, regulatory domain"/>
    <property type="match status" value="1"/>
</dbReference>
<dbReference type="InterPro" id="IPR023997">
    <property type="entry name" value="TonB-dep_OMP_SusC/RagA_CS"/>
</dbReference>
<dbReference type="InterPro" id="IPR012910">
    <property type="entry name" value="Plug_dom"/>
</dbReference>
<evidence type="ECO:0000256" key="2">
    <source>
        <dbReference type="ARBA" id="ARBA00022448"/>
    </source>
</evidence>
<feature type="signal peptide" evidence="12">
    <location>
        <begin position="1"/>
        <end position="39"/>
    </location>
</feature>
<reference evidence="15 16" key="1">
    <citation type="submission" date="2016-10" db="EMBL/GenBank/DDBJ databases">
        <authorList>
            <person name="de Groot N.N."/>
        </authorList>
    </citation>
    <scope>NUCLEOTIDE SEQUENCE [LARGE SCALE GENOMIC DNA]</scope>
    <source>
        <strain evidence="15 16">DSM 21668</strain>
    </source>
</reference>
<keyword evidence="3 10" id="KW-1134">Transmembrane beta strand</keyword>
<proteinExistence type="inferred from homology"/>
<dbReference type="InterPro" id="IPR008969">
    <property type="entry name" value="CarboxyPept-like_regulatory"/>
</dbReference>
<evidence type="ECO:0000256" key="9">
    <source>
        <dbReference type="ARBA" id="ARBA00023237"/>
    </source>
</evidence>
<evidence type="ECO:0000256" key="8">
    <source>
        <dbReference type="ARBA" id="ARBA00023170"/>
    </source>
</evidence>
<keyword evidence="9 10" id="KW-0998">Cell outer membrane</keyword>
<evidence type="ECO:0000259" key="14">
    <source>
        <dbReference type="Pfam" id="PF07715"/>
    </source>
</evidence>
<keyword evidence="16" id="KW-1185">Reference proteome</keyword>
<keyword evidence="4 10" id="KW-0812">Transmembrane</keyword>
<keyword evidence="6 11" id="KW-0798">TonB box</keyword>